<gene>
    <name evidence="1" type="ORF">SAMN02787073_4003</name>
</gene>
<dbReference type="AlphaFoldDB" id="A0A1M5IX34"/>
<dbReference type="PROSITE" id="PS51257">
    <property type="entry name" value="PROKAR_LIPOPROTEIN"/>
    <property type="match status" value="1"/>
</dbReference>
<evidence type="ECO:0008006" key="3">
    <source>
        <dbReference type="Google" id="ProtNLM"/>
    </source>
</evidence>
<protein>
    <recommendedName>
        <fullName evidence="3">Lipoprotein</fullName>
    </recommendedName>
</protein>
<accession>A0A1M5IX34</accession>
<proteinExistence type="predicted"/>
<reference evidence="2" key="1">
    <citation type="submission" date="2016-11" db="EMBL/GenBank/DDBJ databases">
        <authorList>
            <person name="Varghese N."/>
            <person name="Submissions S."/>
        </authorList>
    </citation>
    <scope>NUCLEOTIDE SEQUENCE [LARGE SCALE GENOMIC DNA]</scope>
    <source>
        <strain evidence="2">YR203</strain>
    </source>
</reference>
<sequence length="211" mass="23916">MKIKTLILPLIAFALLSCKEKKEPVRDQVAKSVTVDTVVAEPPQEVKTDTAVIKEPENVKTEEAETETDAISYHFDFNKFSSKNYNFVKKAKLDFSSDDGAYTFRTRIKEAYASGTPDFASYYITVIFGCGASCIMGLMMDVRDGKIYGLPLGEENSCLFAEDRAIYNAKSRLFISGICKESPEDENVYYHAFVWNEEKKVFEKVEEKDIK</sequence>
<evidence type="ECO:0000313" key="1">
    <source>
        <dbReference type="EMBL" id="SHG32510.1"/>
    </source>
</evidence>
<dbReference type="EMBL" id="FQVE01000005">
    <property type="protein sequence ID" value="SHG32510.1"/>
    <property type="molecule type" value="Genomic_DNA"/>
</dbReference>
<dbReference type="RefSeq" id="WP_139260008.1">
    <property type="nucleotide sequence ID" value="NZ_FQVE01000005.1"/>
</dbReference>
<organism evidence="1 2">
    <name type="scientific">Chryseobacterium vrystaatense</name>
    <dbReference type="NCBI Taxonomy" id="307480"/>
    <lineage>
        <taxon>Bacteria</taxon>
        <taxon>Pseudomonadati</taxon>
        <taxon>Bacteroidota</taxon>
        <taxon>Flavobacteriia</taxon>
        <taxon>Flavobacteriales</taxon>
        <taxon>Weeksellaceae</taxon>
        <taxon>Chryseobacterium group</taxon>
        <taxon>Chryseobacterium</taxon>
    </lineage>
</organism>
<name>A0A1M5IX34_9FLAO</name>
<dbReference type="Proteomes" id="UP000184108">
    <property type="component" value="Unassembled WGS sequence"/>
</dbReference>
<evidence type="ECO:0000313" key="2">
    <source>
        <dbReference type="Proteomes" id="UP000184108"/>
    </source>
</evidence>